<dbReference type="Proteomes" id="UP000236340">
    <property type="component" value="Unassembled WGS sequence"/>
</dbReference>
<sequence>MTQTAPPQLATALRELTRLIKAVQYYPAGHPALKSAAGDTRNAFLPLLESGDSLVCTVRKEGFFLADTAVDKNIQVLKKLAAFLFSRLVQHLLVLPDLTVADLLAFGRALTTDPAEIRKAGGIKEILLRQQVTTIWVNETDLKSILQCKQEIETAKAAGTGGEEEEGPGEVTGGGDLQDEKRSLQEILARLCQTRDEQQFRGLLEELVPLALRHRTPEDRLLLLEALALLCRLVTDRDQEQVRREFALHALQQICDVETIDFLIAFLCEPQLPDKHRQLLVSILAFLKQRSAPRLMEHLARETDAGIRKQLAAVLIRQGSQAVPTLLEYIRDERWYVVRNTATILGEIRDPGAARHLNELLHHEDTRVCREAIRALTRIGGSGAVQILLEAVDDEDGEVSRQALLSLGVIGDASAVPKLSRIIRKADFFLKHKGRTRDAIRALGEIGSSEAVPVLSHVLRRRRLFKRRSYDELRVAAAQALGEIGDPASMPLLETATRDRSATVARQAGLSLKRIQREDEPGTA</sequence>
<proteinExistence type="predicted"/>
<evidence type="ECO:0000256" key="1">
    <source>
        <dbReference type="SAM" id="MobiDB-lite"/>
    </source>
</evidence>
<reference evidence="2 3" key="1">
    <citation type="journal article" date="2018" name="Genome Announc.">
        <title>Genome Sequence of Geothermobacter sp. HR-1 Iron Reducer from the Loihi Seamount.</title>
        <authorList>
            <person name="Smith H."/>
            <person name="Abuyen K."/>
            <person name="Tremblay J."/>
            <person name="Savalia P."/>
            <person name="Perez-Rodriguez I."/>
            <person name="Emerson D."/>
            <person name="Tully B."/>
            <person name="Amend J."/>
        </authorList>
    </citation>
    <scope>NUCLEOTIDE SEQUENCE [LARGE SCALE GENOMIC DNA]</scope>
    <source>
        <strain evidence="2 3">HR-1</strain>
    </source>
</reference>
<dbReference type="Gene3D" id="1.25.10.10">
    <property type="entry name" value="Leucine-rich Repeat Variant"/>
    <property type="match status" value="2"/>
</dbReference>
<comment type="caution">
    <text evidence="2">The sequence shown here is derived from an EMBL/GenBank/DDBJ whole genome shotgun (WGS) entry which is preliminary data.</text>
</comment>
<dbReference type="Pfam" id="PF13646">
    <property type="entry name" value="HEAT_2"/>
    <property type="match status" value="1"/>
</dbReference>
<dbReference type="Pfam" id="PF03130">
    <property type="entry name" value="HEAT_PBS"/>
    <property type="match status" value="2"/>
</dbReference>
<evidence type="ECO:0008006" key="4">
    <source>
        <dbReference type="Google" id="ProtNLM"/>
    </source>
</evidence>
<dbReference type="SUPFAM" id="SSF48371">
    <property type="entry name" value="ARM repeat"/>
    <property type="match status" value="2"/>
</dbReference>
<evidence type="ECO:0000313" key="3">
    <source>
        <dbReference type="Proteomes" id="UP000236340"/>
    </source>
</evidence>
<dbReference type="GO" id="GO:0016491">
    <property type="term" value="F:oxidoreductase activity"/>
    <property type="evidence" value="ECO:0007669"/>
    <property type="project" value="TreeGrafter"/>
</dbReference>
<dbReference type="AlphaFoldDB" id="A0A2K2H5T1"/>
<protein>
    <recommendedName>
        <fullName evidence="4">HEAT repeat</fullName>
    </recommendedName>
</protein>
<dbReference type="PANTHER" id="PTHR12697">
    <property type="entry name" value="PBS LYASE HEAT-LIKE PROTEIN"/>
    <property type="match status" value="1"/>
</dbReference>
<dbReference type="InterPro" id="IPR016024">
    <property type="entry name" value="ARM-type_fold"/>
</dbReference>
<evidence type="ECO:0000313" key="2">
    <source>
        <dbReference type="EMBL" id="PNU18611.1"/>
    </source>
</evidence>
<dbReference type="OrthoDB" id="9766168at2"/>
<feature type="region of interest" description="Disordered" evidence="1">
    <location>
        <begin position="156"/>
        <end position="176"/>
    </location>
</feature>
<dbReference type="InterPro" id="IPR011989">
    <property type="entry name" value="ARM-like"/>
</dbReference>
<organism evidence="2 3">
    <name type="scientific">Geothermobacter hydrogeniphilus</name>
    <dbReference type="NCBI Taxonomy" id="1969733"/>
    <lineage>
        <taxon>Bacteria</taxon>
        <taxon>Pseudomonadati</taxon>
        <taxon>Thermodesulfobacteriota</taxon>
        <taxon>Desulfuromonadia</taxon>
        <taxon>Desulfuromonadales</taxon>
        <taxon>Geothermobacteraceae</taxon>
        <taxon>Geothermobacter</taxon>
    </lineage>
</organism>
<name>A0A2K2H5T1_9BACT</name>
<dbReference type="EMBL" id="PPFX01000062">
    <property type="protein sequence ID" value="PNU18611.1"/>
    <property type="molecule type" value="Genomic_DNA"/>
</dbReference>
<dbReference type="SMART" id="SM00567">
    <property type="entry name" value="EZ_HEAT"/>
    <property type="match status" value="6"/>
</dbReference>
<gene>
    <name evidence="2" type="ORF">C2E25_16765</name>
</gene>
<dbReference type="RefSeq" id="WP_103116863.1">
    <property type="nucleotide sequence ID" value="NZ_PPFX01000062.1"/>
</dbReference>
<dbReference type="PANTHER" id="PTHR12697:SF5">
    <property type="entry name" value="DEOXYHYPUSINE HYDROXYLASE"/>
    <property type="match status" value="1"/>
</dbReference>
<accession>A0A2K2H5T1</accession>
<dbReference type="InterPro" id="IPR004155">
    <property type="entry name" value="PBS_lyase_HEAT"/>
</dbReference>